<gene>
    <name evidence="7" type="ORF">FGF67_14355</name>
</gene>
<dbReference type="SMART" id="SM00028">
    <property type="entry name" value="TPR"/>
    <property type="match status" value="3"/>
</dbReference>
<dbReference type="SMART" id="SM00342">
    <property type="entry name" value="HTH_ARAC"/>
    <property type="match status" value="1"/>
</dbReference>
<dbReference type="Pfam" id="PF12833">
    <property type="entry name" value="HTH_18"/>
    <property type="match status" value="1"/>
</dbReference>
<dbReference type="PROSITE" id="PS50005">
    <property type="entry name" value="TPR"/>
    <property type="match status" value="1"/>
</dbReference>
<keyword evidence="2" id="KW-0238">DNA-binding</keyword>
<dbReference type="InterPro" id="IPR009057">
    <property type="entry name" value="Homeodomain-like_sf"/>
</dbReference>
<reference evidence="7 8" key="1">
    <citation type="submission" date="2019-05" db="EMBL/GenBank/DDBJ databases">
        <title>Tamlana fucoidanivorans sp. nov., isolated from the surface of algae collected from Fujian province in China.</title>
        <authorList>
            <person name="Li J."/>
        </authorList>
    </citation>
    <scope>NUCLEOTIDE SEQUENCE [LARGE SCALE GENOMIC DNA]</scope>
    <source>
        <strain evidence="7 8">CW2-9</strain>
    </source>
</reference>
<keyword evidence="1" id="KW-0805">Transcription regulation</keyword>
<evidence type="ECO:0000256" key="1">
    <source>
        <dbReference type="ARBA" id="ARBA00023015"/>
    </source>
</evidence>
<protein>
    <submittedName>
        <fullName evidence="7">Helix-turn-helix domain-containing protein</fullName>
    </submittedName>
</protein>
<comment type="caution">
    <text evidence="7">The sequence shown here is derived from an EMBL/GenBank/DDBJ whole genome shotgun (WGS) entry which is preliminary data.</text>
</comment>
<dbReference type="InterPro" id="IPR019734">
    <property type="entry name" value="TPR_rpt"/>
</dbReference>
<dbReference type="SUPFAM" id="SSF46689">
    <property type="entry name" value="Homeodomain-like"/>
    <property type="match status" value="1"/>
</dbReference>
<dbReference type="AlphaFoldDB" id="A0A5C4SFR3"/>
<feature type="repeat" description="TPR" evidence="4">
    <location>
        <begin position="486"/>
        <end position="519"/>
    </location>
</feature>
<dbReference type="Gene3D" id="1.25.40.10">
    <property type="entry name" value="Tetratricopeptide repeat domain"/>
    <property type="match status" value="1"/>
</dbReference>
<dbReference type="InterPro" id="IPR011990">
    <property type="entry name" value="TPR-like_helical_dom_sf"/>
</dbReference>
<dbReference type="Proteomes" id="UP000308713">
    <property type="component" value="Unassembled WGS sequence"/>
</dbReference>
<accession>A0A5C4SFR3</accession>
<dbReference type="OrthoDB" id="9779074at2"/>
<keyword evidence="5" id="KW-1133">Transmembrane helix</keyword>
<evidence type="ECO:0000313" key="8">
    <source>
        <dbReference type="Proteomes" id="UP000308713"/>
    </source>
</evidence>
<dbReference type="PANTHER" id="PTHR43280:SF2">
    <property type="entry name" value="HTH-TYPE TRANSCRIPTIONAL REGULATOR EXSA"/>
    <property type="match status" value="1"/>
</dbReference>
<proteinExistence type="predicted"/>
<keyword evidence="4" id="KW-0802">TPR repeat</keyword>
<evidence type="ECO:0000259" key="6">
    <source>
        <dbReference type="PROSITE" id="PS01124"/>
    </source>
</evidence>
<keyword evidence="3" id="KW-0804">Transcription</keyword>
<dbReference type="GO" id="GO:0003700">
    <property type="term" value="F:DNA-binding transcription factor activity"/>
    <property type="evidence" value="ECO:0007669"/>
    <property type="project" value="InterPro"/>
</dbReference>
<evidence type="ECO:0000256" key="3">
    <source>
        <dbReference type="ARBA" id="ARBA00023163"/>
    </source>
</evidence>
<evidence type="ECO:0000256" key="2">
    <source>
        <dbReference type="ARBA" id="ARBA00023125"/>
    </source>
</evidence>
<dbReference type="PROSITE" id="PS01124">
    <property type="entry name" value="HTH_ARAC_FAMILY_2"/>
    <property type="match status" value="1"/>
</dbReference>
<evidence type="ECO:0000256" key="5">
    <source>
        <dbReference type="SAM" id="Phobius"/>
    </source>
</evidence>
<feature type="transmembrane region" description="Helical" evidence="5">
    <location>
        <begin position="150"/>
        <end position="170"/>
    </location>
</feature>
<name>A0A5C4SFR3_9FLAO</name>
<dbReference type="PANTHER" id="PTHR43280">
    <property type="entry name" value="ARAC-FAMILY TRANSCRIPTIONAL REGULATOR"/>
    <property type="match status" value="1"/>
</dbReference>
<feature type="domain" description="HTH araC/xylS-type" evidence="6">
    <location>
        <begin position="13"/>
        <end position="112"/>
    </location>
</feature>
<dbReference type="RefSeq" id="WP_139698453.1">
    <property type="nucleotide sequence ID" value="NZ_CP074074.1"/>
</dbReference>
<dbReference type="SUPFAM" id="SSF81901">
    <property type="entry name" value="HCP-like"/>
    <property type="match status" value="1"/>
</dbReference>
<keyword evidence="5" id="KW-0812">Transmembrane</keyword>
<keyword evidence="5" id="KW-0472">Membrane</keyword>
<dbReference type="EMBL" id="VDCS01000014">
    <property type="protein sequence ID" value="TNJ42445.1"/>
    <property type="molecule type" value="Genomic_DNA"/>
</dbReference>
<organism evidence="7 8">
    <name type="scientific">Allotamlana fucoidanivorans</name>
    <dbReference type="NCBI Taxonomy" id="2583814"/>
    <lineage>
        <taxon>Bacteria</taxon>
        <taxon>Pseudomonadati</taxon>
        <taxon>Bacteroidota</taxon>
        <taxon>Flavobacteriia</taxon>
        <taxon>Flavobacteriales</taxon>
        <taxon>Flavobacteriaceae</taxon>
        <taxon>Allotamlana</taxon>
    </lineage>
</organism>
<dbReference type="GO" id="GO:0043565">
    <property type="term" value="F:sequence-specific DNA binding"/>
    <property type="evidence" value="ECO:0007669"/>
    <property type="project" value="InterPro"/>
</dbReference>
<dbReference type="Gene3D" id="1.10.10.60">
    <property type="entry name" value="Homeodomain-like"/>
    <property type="match status" value="1"/>
</dbReference>
<sequence>MSGPASIKDSFVENIIRLIDDNLGNEQFGVNDLAKALGVSRSQLHRKLNAVVGKSTTQFIREYRLGKAMDMLKNNEATASEIAYRVGFSSPTYFNSSFKDYFGYPPGEVKYRSSIPTEHNNESHVGINGVSASSYSGTFARNYGNVFSKLNILVVLILLITVSALFYFFFNMPKENSLTSVGAYDLGHTAIAVMPFENLSNDEENQYFVDGMRDDIINHLSKVKSIVVKSRQSADRYGSSDLSGLEIGKALNVDYMIDGSVQKNGDRIKVIVHLINAKNDTHLWSKDFDRPFEDVFNLEKDISTQIASELDVVLSPIEIQKIEKIPTNNKEAYNLYLKGKYFTYLEMGEYKNPEENYELSEKYFKESIEKDPTFVLSYAGLAELLLCKGYPSVSEADYLKAKYYAAQALQLDSSLAEPHRVMGLINMEYEWDWKEAEKELLKALEIDPTNASVNIEYARYLIHVKGDFKKGREFIERAKKLAPVAYFMYIVSAEAYLLTGEYTLALQDANETIEINPENLWGYWIKFLVYVNQGKNDLAIKQLVYSWGLLPNTRVNIDPMLAVYQKDGIPGVFKWINYLDIEYAEDDRTFHNAYWIAEKFAVLNDRENTMKWLHIAYNKRNSQLYSVKFNHFFKGMRTHPEFIEFLKKMNLGGYENHHII</sequence>
<dbReference type="Gene3D" id="3.40.50.10070">
    <property type="entry name" value="TolB, N-terminal domain"/>
    <property type="match status" value="1"/>
</dbReference>
<evidence type="ECO:0000256" key="4">
    <source>
        <dbReference type="PROSITE-ProRule" id="PRU00339"/>
    </source>
</evidence>
<dbReference type="InterPro" id="IPR018060">
    <property type="entry name" value="HTH_AraC"/>
</dbReference>
<evidence type="ECO:0000313" key="7">
    <source>
        <dbReference type="EMBL" id="TNJ42445.1"/>
    </source>
</evidence>
<keyword evidence="8" id="KW-1185">Reference proteome</keyword>